<sequence>MKKVFTFLTIFLLIFSLAGCSTNKQENHSITNQDITIRIATQYGLQYAPAQIMEKNKLIEKYMPGANIVWQTFPSGGAINEALAANRLDFAFMGPPPFLISWDKGVKIKLVSSVQGGPNGIVTYRPDIKSIKDFKDDDKIAMPGIGSTQHIFLQMESDKLMNDLHAMDDKVFSMSHPDAMNALLNKQVAAHFASAPYYFEEISNPDFHEVLTGKEAFGGEFTHIFLVATEEFHNSNPMAYAAVYQALVDSIAYINEHPEEAAKMLAPIYNLSEEKTLQYITWKDVNYSTTPYGLLKMAEFMKKAGYIKKTPEKMSDIAFETIVAQMGKKNGEDTQIEKLQR</sequence>
<evidence type="ECO:0000313" key="3">
    <source>
        <dbReference type="Proteomes" id="UP000322976"/>
    </source>
</evidence>
<dbReference type="EMBL" id="VTPS01000016">
    <property type="protein sequence ID" value="TZE81208.1"/>
    <property type="molecule type" value="Genomic_DNA"/>
</dbReference>
<dbReference type="SUPFAM" id="SSF53850">
    <property type="entry name" value="Periplasmic binding protein-like II"/>
    <property type="match status" value="1"/>
</dbReference>
<keyword evidence="3" id="KW-1185">Reference proteome</keyword>
<protein>
    <submittedName>
        <fullName evidence="2">ABC transporter substrate-binding protein</fullName>
    </submittedName>
</protein>
<gene>
    <name evidence="2" type="ORF">FWJ32_10050</name>
</gene>
<dbReference type="Proteomes" id="UP000322976">
    <property type="component" value="Unassembled WGS sequence"/>
</dbReference>
<dbReference type="AlphaFoldDB" id="A0A5D8QCY8"/>
<proteinExistence type="predicted"/>
<feature type="signal peptide" evidence="1">
    <location>
        <begin position="1"/>
        <end position="18"/>
    </location>
</feature>
<comment type="caution">
    <text evidence="2">The sequence shown here is derived from an EMBL/GenBank/DDBJ whole genome shotgun (WGS) entry which is preliminary data.</text>
</comment>
<dbReference type="PANTHER" id="PTHR30024:SF2">
    <property type="entry name" value="ABC TRANSPORTER SUBSTRATE-BINDING PROTEIN"/>
    <property type="match status" value="1"/>
</dbReference>
<reference evidence="2 3" key="1">
    <citation type="submission" date="2019-08" db="EMBL/GenBank/DDBJ databases">
        <title>Calorimonas adulescens gen. nov., sp. nov., an anaerobic thermophilic bacterium from Sakhalin hot spring.</title>
        <authorList>
            <person name="Khomyakova M.A."/>
            <person name="Merkel A.Y."/>
            <person name="Novikov A."/>
            <person name="Bonch-Osmolovskaya E.A."/>
            <person name="Slobodkin A.I."/>
        </authorList>
    </citation>
    <scope>NUCLEOTIDE SEQUENCE [LARGE SCALE GENOMIC DNA]</scope>
    <source>
        <strain evidence="2 3">A05MB</strain>
    </source>
</reference>
<dbReference type="RefSeq" id="WP_149545824.1">
    <property type="nucleotide sequence ID" value="NZ_VTPS01000016.1"/>
</dbReference>
<name>A0A5D8QCY8_9THEO</name>
<evidence type="ECO:0000313" key="2">
    <source>
        <dbReference type="EMBL" id="TZE81208.1"/>
    </source>
</evidence>
<evidence type="ECO:0000256" key="1">
    <source>
        <dbReference type="SAM" id="SignalP"/>
    </source>
</evidence>
<dbReference type="PROSITE" id="PS51257">
    <property type="entry name" value="PROKAR_LIPOPROTEIN"/>
    <property type="match status" value="1"/>
</dbReference>
<dbReference type="Gene3D" id="3.40.190.10">
    <property type="entry name" value="Periplasmic binding protein-like II"/>
    <property type="match status" value="2"/>
</dbReference>
<dbReference type="Pfam" id="PF13379">
    <property type="entry name" value="NMT1_2"/>
    <property type="match status" value="1"/>
</dbReference>
<dbReference type="PANTHER" id="PTHR30024">
    <property type="entry name" value="ALIPHATIC SULFONATES-BINDING PROTEIN-RELATED"/>
    <property type="match status" value="1"/>
</dbReference>
<organism evidence="2 3">
    <name type="scientific">Calorimonas adulescens</name>
    <dbReference type="NCBI Taxonomy" id="2606906"/>
    <lineage>
        <taxon>Bacteria</taxon>
        <taxon>Bacillati</taxon>
        <taxon>Bacillota</taxon>
        <taxon>Clostridia</taxon>
        <taxon>Thermoanaerobacterales</taxon>
        <taxon>Thermoanaerobacteraceae</taxon>
        <taxon>Calorimonas</taxon>
    </lineage>
</organism>
<accession>A0A5D8QCY8</accession>
<keyword evidence="1" id="KW-0732">Signal</keyword>
<feature type="chain" id="PRO_5039718204" evidence="1">
    <location>
        <begin position="19"/>
        <end position="341"/>
    </location>
</feature>